<keyword evidence="3" id="KW-1185">Reference proteome</keyword>
<organism evidence="2 3">
    <name type="scientific">Vitrella brassicaformis (strain CCMP3155)</name>
    <dbReference type="NCBI Taxonomy" id="1169540"/>
    <lineage>
        <taxon>Eukaryota</taxon>
        <taxon>Sar</taxon>
        <taxon>Alveolata</taxon>
        <taxon>Colpodellida</taxon>
        <taxon>Vitrellaceae</taxon>
        <taxon>Vitrella</taxon>
    </lineage>
</organism>
<gene>
    <name evidence="2" type="ORF">Vbra_18682</name>
</gene>
<feature type="compositionally biased region" description="Low complexity" evidence="1">
    <location>
        <begin position="729"/>
        <end position="740"/>
    </location>
</feature>
<evidence type="ECO:0000256" key="1">
    <source>
        <dbReference type="SAM" id="MobiDB-lite"/>
    </source>
</evidence>
<sequence length="865" mass="92757">MGGSGQDHHVEQPAADTPMGGESAHGQIDMPDRSAMTSVAPPAAVRMWVLAADEAEVFSKAEATGIPIRKVHKSGEYVSIEMEGCADSVVPELLSPVWFQVVGDADGFGLPGEIDWQSPDNTETLAADVPQQWRPCDYAPPDMQLDCDVAYMSNQLQDGQAPMHPPYAAGDPPPSLRDSSDSEAEGVSSSAAAAAGGHHTKEKRGPRKNAPSSRPAPPSPLDPNTASAHDVLKRAAEYWRWIQLDTARSRTTVDPLFTNTPSPIWLTQESVEYFFGEGWDIAITAADVEDLNALRSGNGPVGGRKREAGGSLHRKQILLPPFASLPGQQPAPRGSHDPRTALHVHYKGQPGGHIPFTPVKYSRGLAKFVETCVVIENGQLCGRAFANKSDHWKTDHLRRMYLPHMTANQVKKLRAEALRRHEQRLYAEQRPLMIQQLELRRQSVDPFIYQAVVTSAQQGRSFRNVVEDRMGKGAESVQAAAAAAAVAARAGRPIQLPIPPAPRPKRLNGSVASSDPQDRAAKSARHRGREDGQIRADNHAQVASGANVCQVPLPSAHNHTQRRFHPLQSHPQILPAISTGVPVTAELVQTAAAAVAAGGVPVASHALGHNTLLPSGVYASSPLPLVPPAIDYGAPMDLMEQANDAQHSPISEALCRRTPIHQAVSESVWHPQCSNTAARPNASESTRASIQQDVPMPLNLSAAPPPMAEEPLFSGRPTSPSHDGAACMPSAPAAIPTSSSDNTPPLWTELLANAQATIRDVYQPILQPDGVTMVAGYDEDSQRIKVWVHCRGCPSGSRDFTVEGKTHKAVQTVVAMACKHAVETLKNEGVTISHPGPSLDDGSNWPDTVFVSKDRLAHERGGPDA</sequence>
<dbReference type="AlphaFoldDB" id="A0A0G4GT78"/>
<dbReference type="InParanoid" id="A0A0G4GT78"/>
<name>A0A0G4GT78_VITBC</name>
<feature type="compositionally biased region" description="Basic residues" evidence="1">
    <location>
        <begin position="198"/>
        <end position="207"/>
    </location>
</feature>
<protein>
    <submittedName>
        <fullName evidence="2">Uncharacterized protein</fullName>
    </submittedName>
</protein>
<feature type="region of interest" description="Disordered" evidence="1">
    <location>
        <begin position="157"/>
        <end position="226"/>
    </location>
</feature>
<evidence type="ECO:0000313" key="3">
    <source>
        <dbReference type="Proteomes" id="UP000041254"/>
    </source>
</evidence>
<evidence type="ECO:0000313" key="2">
    <source>
        <dbReference type="EMBL" id="CEM33897.1"/>
    </source>
</evidence>
<feature type="region of interest" description="Disordered" evidence="1">
    <location>
        <begin position="715"/>
        <end position="741"/>
    </location>
</feature>
<feature type="region of interest" description="Disordered" evidence="1">
    <location>
        <begin position="494"/>
        <end position="536"/>
    </location>
</feature>
<reference evidence="2 3" key="1">
    <citation type="submission" date="2014-11" db="EMBL/GenBank/DDBJ databases">
        <authorList>
            <person name="Zhu J."/>
            <person name="Qi W."/>
            <person name="Song R."/>
        </authorList>
    </citation>
    <scope>NUCLEOTIDE SEQUENCE [LARGE SCALE GENOMIC DNA]</scope>
</reference>
<accession>A0A0G4GT78</accession>
<proteinExistence type="predicted"/>
<feature type="compositionally biased region" description="Basic and acidic residues" evidence="1">
    <location>
        <begin position="1"/>
        <end position="11"/>
    </location>
</feature>
<dbReference type="EMBL" id="CDMY01000801">
    <property type="protein sequence ID" value="CEM33897.1"/>
    <property type="molecule type" value="Genomic_DNA"/>
</dbReference>
<feature type="region of interest" description="Disordered" evidence="1">
    <location>
        <begin position="1"/>
        <end position="37"/>
    </location>
</feature>
<feature type="compositionally biased region" description="Low complexity" evidence="1">
    <location>
        <begin position="185"/>
        <end position="197"/>
    </location>
</feature>
<dbReference type="Proteomes" id="UP000041254">
    <property type="component" value="Unassembled WGS sequence"/>
</dbReference>
<dbReference type="VEuPathDB" id="CryptoDB:Vbra_18682"/>